<dbReference type="AlphaFoldDB" id="A0A2X1ARQ5"/>
<accession>A0A2X1ARQ5</accession>
<gene>
    <name evidence="2" type="ORF">NCTC11165_02929</name>
</gene>
<dbReference type="InterPro" id="IPR002816">
    <property type="entry name" value="TraB/PrgY/GumN_fam"/>
</dbReference>
<evidence type="ECO:0000256" key="1">
    <source>
        <dbReference type="SAM" id="SignalP"/>
    </source>
</evidence>
<evidence type="ECO:0000313" key="3">
    <source>
        <dbReference type="Proteomes" id="UP000250358"/>
    </source>
</evidence>
<dbReference type="CDD" id="cd14789">
    <property type="entry name" value="Tiki"/>
    <property type="match status" value="1"/>
</dbReference>
<dbReference type="EMBL" id="UAQM01000048">
    <property type="protein sequence ID" value="SPU46590.1"/>
    <property type="molecule type" value="Genomic_DNA"/>
</dbReference>
<dbReference type="PANTHER" id="PTHR40590">
    <property type="entry name" value="CYTOPLASMIC PROTEIN-RELATED"/>
    <property type="match status" value="1"/>
</dbReference>
<proteinExistence type="predicted"/>
<evidence type="ECO:0000313" key="2">
    <source>
        <dbReference type="EMBL" id="SPU46590.1"/>
    </source>
</evidence>
<keyword evidence="1" id="KW-0732">Signal</keyword>
<dbReference type="InterPro" id="IPR047111">
    <property type="entry name" value="YbaP-like"/>
</dbReference>
<feature type="signal peptide" evidence="1">
    <location>
        <begin position="1"/>
        <end position="32"/>
    </location>
</feature>
<organism evidence="2 3">
    <name type="scientific">Brevundimonas diminuta</name>
    <name type="common">Pseudomonas diminuta</name>
    <dbReference type="NCBI Taxonomy" id="293"/>
    <lineage>
        <taxon>Bacteria</taxon>
        <taxon>Pseudomonadati</taxon>
        <taxon>Pseudomonadota</taxon>
        <taxon>Alphaproteobacteria</taxon>
        <taxon>Caulobacterales</taxon>
        <taxon>Caulobacteraceae</taxon>
        <taxon>Brevundimonas</taxon>
    </lineage>
</organism>
<dbReference type="Proteomes" id="UP000250358">
    <property type="component" value="Unassembled WGS sequence"/>
</dbReference>
<feature type="chain" id="PRO_5016030052" evidence="1">
    <location>
        <begin position="33"/>
        <end position="323"/>
    </location>
</feature>
<sequence>MTLARRMGQSANHVSRFAAGLLAALAASAALAAAPGVAHAEQAAPAPAVAPIPRAEGAGPPLWVVKDADSTVYLFGTVHLLRPGTAWASDKVDAAFASASDIWVEIADQDDQAVVMPVIQQHGVDPSRPLSSVLSAEDFAAFDKVAQANGASAAALDAYRPWLAAFMISMSGPTEAGYRSEAGVDKTLMDRARSEGKALHGFETADIQVRLIAGMSEEAQVAYLNHFVRNTDRIVANLDETVAAWLKGDIAETGRLSRANTRDVHEDIHRAALIDRNSDWTRQIEAMMKGSGTAFVAVGAAHLMDQDSVIDMLTARGFTVERL</sequence>
<name>A0A2X1ARQ5_BREDI</name>
<dbReference type="Pfam" id="PF01963">
    <property type="entry name" value="TraB_PrgY_gumN"/>
    <property type="match status" value="1"/>
</dbReference>
<dbReference type="RefSeq" id="WP_128116354.1">
    <property type="nucleotide sequence ID" value="NZ_UAQM01000048.1"/>
</dbReference>
<reference evidence="2 3" key="1">
    <citation type="submission" date="2018-06" db="EMBL/GenBank/DDBJ databases">
        <authorList>
            <consortium name="Pathogen Informatics"/>
            <person name="Doyle S."/>
        </authorList>
    </citation>
    <scope>NUCLEOTIDE SEQUENCE [LARGE SCALE GENOMIC DNA]</scope>
    <source>
        <strain evidence="2 3">NCTC11165</strain>
    </source>
</reference>
<protein>
    <submittedName>
        <fullName evidence="2">TraB family</fullName>
    </submittedName>
</protein>
<dbReference type="PANTHER" id="PTHR40590:SF1">
    <property type="entry name" value="CYTOPLASMIC PROTEIN"/>
    <property type="match status" value="1"/>
</dbReference>